<dbReference type="PROSITE" id="PS01124">
    <property type="entry name" value="HTH_ARAC_FAMILY_2"/>
    <property type="match status" value="1"/>
</dbReference>
<keyword evidence="4" id="KW-0902">Two-component regulatory system</keyword>
<evidence type="ECO:0000256" key="8">
    <source>
        <dbReference type="PROSITE-ProRule" id="PRU00169"/>
    </source>
</evidence>
<dbReference type="RefSeq" id="WP_322808784.1">
    <property type="nucleotide sequence ID" value="NZ_JAVBVO010000003.1"/>
</dbReference>
<name>A0AAW9K2D2_CARML</name>
<dbReference type="PROSITE" id="PS50110">
    <property type="entry name" value="RESPONSE_REGULATORY"/>
    <property type="match status" value="1"/>
</dbReference>
<dbReference type="SMART" id="SM00342">
    <property type="entry name" value="HTH_ARAC"/>
    <property type="match status" value="1"/>
</dbReference>
<feature type="domain" description="Response regulatory" evidence="10">
    <location>
        <begin position="3"/>
        <end position="120"/>
    </location>
</feature>
<dbReference type="PANTHER" id="PTHR42713">
    <property type="entry name" value="HISTIDINE KINASE-RELATED"/>
    <property type="match status" value="1"/>
</dbReference>
<comment type="caution">
    <text evidence="11">The sequence shown here is derived from an EMBL/GenBank/DDBJ whole genome shotgun (WGS) entry which is preliminary data.</text>
</comment>
<dbReference type="PROSITE" id="PS00041">
    <property type="entry name" value="HTH_ARAC_FAMILY_1"/>
    <property type="match status" value="1"/>
</dbReference>
<evidence type="ECO:0000256" key="3">
    <source>
        <dbReference type="ARBA" id="ARBA00022553"/>
    </source>
</evidence>
<dbReference type="Proteomes" id="UP001290462">
    <property type="component" value="Unassembled WGS sequence"/>
</dbReference>
<dbReference type="Pfam" id="PF12833">
    <property type="entry name" value="HTH_18"/>
    <property type="match status" value="1"/>
</dbReference>
<evidence type="ECO:0000313" key="12">
    <source>
        <dbReference type="Proteomes" id="UP001290462"/>
    </source>
</evidence>
<organism evidence="11 12">
    <name type="scientific">Carnobacterium maltaromaticum</name>
    <name type="common">Carnobacterium piscicola</name>
    <dbReference type="NCBI Taxonomy" id="2751"/>
    <lineage>
        <taxon>Bacteria</taxon>
        <taxon>Bacillati</taxon>
        <taxon>Bacillota</taxon>
        <taxon>Bacilli</taxon>
        <taxon>Lactobacillales</taxon>
        <taxon>Carnobacteriaceae</taxon>
        <taxon>Carnobacterium</taxon>
    </lineage>
</organism>
<gene>
    <name evidence="11" type="ORF">RAK27_07255</name>
</gene>
<dbReference type="Pfam" id="PF17853">
    <property type="entry name" value="GGDEF_2"/>
    <property type="match status" value="1"/>
</dbReference>
<dbReference type="InterPro" id="IPR011006">
    <property type="entry name" value="CheY-like_superfamily"/>
</dbReference>
<dbReference type="InterPro" id="IPR018060">
    <property type="entry name" value="HTH_AraC"/>
</dbReference>
<keyword evidence="7" id="KW-0804">Transcription</keyword>
<keyword evidence="6" id="KW-0238">DNA-binding</keyword>
<dbReference type="GO" id="GO:0003700">
    <property type="term" value="F:DNA-binding transcription factor activity"/>
    <property type="evidence" value="ECO:0007669"/>
    <property type="project" value="InterPro"/>
</dbReference>
<dbReference type="InterPro" id="IPR051552">
    <property type="entry name" value="HptR"/>
</dbReference>
<comment type="subcellular location">
    <subcellularLocation>
        <location evidence="1">Cytoplasm</location>
    </subcellularLocation>
</comment>
<keyword evidence="3 8" id="KW-0597">Phosphoprotein</keyword>
<dbReference type="PANTHER" id="PTHR42713:SF3">
    <property type="entry name" value="TRANSCRIPTIONAL REGULATORY PROTEIN HPTR"/>
    <property type="match status" value="1"/>
</dbReference>
<dbReference type="PRINTS" id="PR00032">
    <property type="entry name" value="HTHARAC"/>
</dbReference>
<dbReference type="GO" id="GO:0000160">
    <property type="term" value="P:phosphorelay signal transduction system"/>
    <property type="evidence" value="ECO:0007669"/>
    <property type="project" value="UniProtKB-KW"/>
</dbReference>
<dbReference type="InterPro" id="IPR020449">
    <property type="entry name" value="Tscrpt_reg_AraC-type_HTH"/>
</dbReference>
<evidence type="ECO:0000256" key="7">
    <source>
        <dbReference type="ARBA" id="ARBA00023163"/>
    </source>
</evidence>
<evidence type="ECO:0000259" key="9">
    <source>
        <dbReference type="PROSITE" id="PS01124"/>
    </source>
</evidence>
<dbReference type="Gene3D" id="1.10.10.60">
    <property type="entry name" value="Homeodomain-like"/>
    <property type="match status" value="2"/>
</dbReference>
<dbReference type="InterPro" id="IPR009057">
    <property type="entry name" value="Homeodomain-like_sf"/>
</dbReference>
<evidence type="ECO:0000256" key="1">
    <source>
        <dbReference type="ARBA" id="ARBA00004496"/>
    </source>
</evidence>
<evidence type="ECO:0000256" key="4">
    <source>
        <dbReference type="ARBA" id="ARBA00023012"/>
    </source>
</evidence>
<evidence type="ECO:0000256" key="2">
    <source>
        <dbReference type="ARBA" id="ARBA00022490"/>
    </source>
</evidence>
<keyword evidence="2" id="KW-0963">Cytoplasm</keyword>
<evidence type="ECO:0000256" key="5">
    <source>
        <dbReference type="ARBA" id="ARBA00023015"/>
    </source>
</evidence>
<dbReference type="Gene3D" id="3.40.50.2300">
    <property type="match status" value="1"/>
</dbReference>
<dbReference type="AlphaFoldDB" id="A0AAW9K2D2"/>
<dbReference type="SMART" id="SM00448">
    <property type="entry name" value="REC"/>
    <property type="match status" value="1"/>
</dbReference>
<dbReference type="Pfam" id="PF00072">
    <property type="entry name" value="Response_reg"/>
    <property type="match status" value="1"/>
</dbReference>
<proteinExistence type="predicted"/>
<dbReference type="InterPro" id="IPR041522">
    <property type="entry name" value="CdaR_GGDEF"/>
</dbReference>
<dbReference type="GO" id="GO:0005737">
    <property type="term" value="C:cytoplasm"/>
    <property type="evidence" value="ECO:0007669"/>
    <property type="project" value="UniProtKB-SubCell"/>
</dbReference>
<accession>A0AAW9K2D2</accession>
<evidence type="ECO:0000259" key="10">
    <source>
        <dbReference type="PROSITE" id="PS50110"/>
    </source>
</evidence>
<evidence type="ECO:0000256" key="6">
    <source>
        <dbReference type="ARBA" id="ARBA00023125"/>
    </source>
</evidence>
<dbReference type="EMBL" id="JAVBVO010000003">
    <property type="protein sequence ID" value="MDZ5758459.1"/>
    <property type="molecule type" value="Genomic_DNA"/>
</dbReference>
<feature type="domain" description="HTH araC/xylS-type" evidence="9">
    <location>
        <begin position="387"/>
        <end position="485"/>
    </location>
</feature>
<dbReference type="SUPFAM" id="SSF52172">
    <property type="entry name" value="CheY-like"/>
    <property type="match status" value="1"/>
</dbReference>
<keyword evidence="5" id="KW-0805">Transcription regulation</keyword>
<dbReference type="InterPro" id="IPR001789">
    <property type="entry name" value="Sig_transdc_resp-reg_receiver"/>
</dbReference>
<protein>
    <submittedName>
        <fullName evidence="11">Response regulator transcription factor</fullName>
    </submittedName>
</protein>
<dbReference type="InterPro" id="IPR018062">
    <property type="entry name" value="HTH_AraC-typ_CS"/>
</dbReference>
<dbReference type="CDD" id="cd17536">
    <property type="entry name" value="REC_YesN-like"/>
    <property type="match status" value="1"/>
</dbReference>
<reference evidence="11" key="1">
    <citation type="submission" date="2023-08" db="EMBL/GenBank/DDBJ databases">
        <title>Genomic characterization of piscicolin 126 produced by Carnobacterium maltaromaticum CM22 strain isolated from salmon (Salmo salar).</title>
        <authorList>
            <person name="Gonzalez-Gragera E."/>
            <person name="Garcia-Lopez J.D."/>
            <person name="Teso-Perez C."/>
            <person name="Gimenez-Hernandez I."/>
            <person name="Peralta-Sanchez J.M."/>
            <person name="Valdivia E."/>
            <person name="Montalban-Lopez M."/>
            <person name="Martin-Platero A.M."/>
            <person name="Banos A."/>
            <person name="Martinez-Bueno M."/>
        </authorList>
    </citation>
    <scope>NUCLEOTIDE SEQUENCE</scope>
    <source>
        <strain evidence="11">CM22</strain>
    </source>
</reference>
<feature type="modified residue" description="4-aspartylphosphate" evidence="8">
    <location>
        <position position="55"/>
    </location>
</feature>
<sequence>MYRMLLVDDEYMILAGLQKLIPWQELGIEIVGTAKNGQEALDFVRNNVVDIVISDVTMPLLSGIEFIRQAQSEDIYFHFLILSGYQEFDYVKEGLRMGADNYLIKPVDKVELIETLEKIIKELNSEAEQLQTQSVLFDYLLQGWTHDDIDYIELRKMIKRYGYRLTDRPYTALIIAYPMEAEEALIEFIADQKQGMYYKQNDDQSYTVIFDGSKEELKAFIKDYQQFSQSLLGDFLIGVGETVNEIVEVASSYEHALHALQIRNFYQIKGMELTKQIETGMIPQLSFTKFNQALYIRDFDTIREEVDMMLEKLRKHGALPEYSRQMIFLIFMDLYRQFENLDESFYQVNFEKIATTQSFEGLESVIEETLLEIKHVKKERSYSQNTQHMLEIITKRYSEDLSLKVVADELFLNVMYLGQIFKKETQKSFSQYLNQYRIKKAQNLLVQSDGNINEIAIAVGYTSAGYFYKNFKKICGISPKEFRERFENSYDPIDS</sequence>
<evidence type="ECO:0000313" key="11">
    <source>
        <dbReference type="EMBL" id="MDZ5758459.1"/>
    </source>
</evidence>
<dbReference type="GO" id="GO:0043565">
    <property type="term" value="F:sequence-specific DNA binding"/>
    <property type="evidence" value="ECO:0007669"/>
    <property type="project" value="InterPro"/>
</dbReference>
<dbReference type="SUPFAM" id="SSF46689">
    <property type="entry name" value="Homeodomain-like"/>
    <property type="match status" value="1"/>
</dbReference>